<dbReference type="InterPro" id="IPR006913">
    <property type="entry name" value="CENP-V/GFA"/>
</dbReference>
<dbReference type="AlphaFoldDB" id="A0A8H5BCB9"/>
<keyword evidence="4" id="KW-0456">Lyase</keyword>
<evidence type="ECO:0000259" key="5">
    <source>
        <dbReference type="PROSITE" id="PS51891"/>
    </source>
</evidence>
<name>A0A8H5BCB9_9AGAR</name>
<dbReference type="OrthoDB" id="428768at2759"/>
<keyword evidence="2" id="KW-0479">Metal-binding</keyword>
<dbReference type="EMBL" id="JAACJK010000168">
    <property type="protein sequence ID" value="KAF5320619.1"/>
    <property type="molecule type" value="Genomic_DNA"/>
</dbReference>
<evidence type="ECO:0000256" key="1">
    <source>
        <dbReference type="ARBA" id="ARBA00005495"/>
    </source>
</evidence>
<dbReference type="GO" id="GO:0046872">
    <property type="term" value="F:metal ion binding"/>
    <property type="evidence" value="ECO:0007669"/>
    <property type="project" value="UniProtKB-KW"/>
</dbReference>
<evidence type="ECO:0000256" key="3">
    <source>
        <dbReference type="ARBA" id="ARBA00022833"/>
    </source>
</evidence>
<evidence type="ECO:0000313" key="7">
    <source>
        <dbReference type="Proteomes" id="UP000541558"/>
    </source>
</evidence>
<evidence type="ECO:0000256" key="4">
    <source>
        <dbReference type="ARBA" id="ARBA00023239"/>
    </source>
</evidence>
<organism evidence="6 7">
    <name type="scientific">Ephemerocybe angulata</name>
    <dbReference type="NCBI Taxonomy" id="980116"/>
    <lineage>
        <taxon>Eukaryota</taxon>
        <taxon>Fungi</taxon>
        <taxon>Dikarya</taxon>
        <taxon>Basidiomycota</taxon>
        <taxon>Agaricomycotina</taxon>
        <taxon>Agaricomycetes</taxon>
        <taxon>Agaricomycetidae</taxon>
        <taxon>Agaricales</taxon>
        <taxon>Agaricineae</taxon>
        <taxon>Psathyrellaceae</taxon>
        <taxon>Ephemerocybe</taxon>
    </lineage>
</organism>
<dbReference type="Pfam" id="PF04828">
    <property type="entry name" value="GFA"/>
    <property type="match status" value="1"/>
</dbReference>
<dbReference type="Proteomes" id="UP000541558">
    <property type="component" value="Unassembled WGS sequence"/>
</dbReference>
<dbReference type="GO" id="GO:0016846">
    <property type="term" value="F:carbon-sulfur lyase activity"/>
    <property type="evidence" value="ECO:0007669"/>
    <property type="project" value="InterPro"/>
</dbReference>
<evidence type="ECO:0000313" key="6">
    <source>
        <dbReference type="EMBL" id="KAF5320619.1"/>
    </source>
</evidence>
<sequence length="145" mass="15586">MSQAIQGHCLCGETTISIQNGDSFQGQILCHCWDCKRTSGSAFSTNVVAPLKDTVMVGPVRTYETTGASGNPVTRSFCGTCGSALSHRSIMHGDGAAIQTGNFKYFADKPVSLEFFTKDRWSVIAPIEGAKQFSSPVLKKVDEQT</sequence>
<proteinExistence type="inferred from homology"/>
<dbReference type="PROSITE" id="PS51891">
    <property type="entry name" value="CENP_V_GFA"/>
    <property type="match status" value="1"/>
</dbReference>
<comment type="caution">
    <text evidence="6">The sequence shown here is derived from an EMBL/GenBank/DDBJ whole genome shotgun (WGS) entry which is preliminary data.</text>
</comment>
<dbReference type="PANTHER" id="PTHR33337">
    <property type="entry name" value="GFA DOMAIN-CONTAINING PROTEIN"/>
    <property type="match status" value="1"/>
</dbReference>
<comment type="similarity">
    <text evidence="1">Belongs to the Gfa family.</text>
</comment>
<feature type="domain" description="CENP-V/GFA" evidence="5">
    <location>
        <begin position="5"/>
        <end position="122"/>
    </location>
</feature>
<dbReference type="PANTHER" id="PTHR33337:SF30">
    <property type="entry name" value="DUF636 DOMAIN PROTEIN (AFU_ORTHOLOGUE AFUA_1G03180)"/>
    <property type="match status" value="1"/>
</dbReference>
<protein>
    <recommendedName>
        <fullName evidence="5">CENP-V/GFA domain-containing protein</fullName>
    </recommendedName>
</protein>
<keyword evidence="7" id="KW-1185">Reference proteome</keyword>
<accession>A0A8H5BCB9</accession>
<dbReference type="Gene3D" id="3.90.1590.10">
    <property type="entry name" value="glutathione-dependent formaldehyde- activating enzyme (gfa)"/>
    <property type="match status" value="1"/>
</dbReference>
<reference evidence="6 7" key="1">
    <citation type="journal article" date="2020" name="ISME J.">
        <title>Uncovering the hidden diversity of litter-decomposition mechanisms in mushroom-forming fungi.</title>
        <authorList>
            <person name="Floudas D."/>
            <person name="Bentzer J."/>
            <person name="Ahren D."/>
            <person name="Johansson T."/>
            <person name="Persson P."/>
            <person name="Tunlid A."/>
        </authorList>
    </citation>
    <scope>NUCLEOTIDE SEQUENCE [LARGE SCALE GENOMIC DNA]</scope>
    <source>
        <strain evidence="6 7">CBS 175.51</strain>
    </source>
</reference>
<evidence type="ECO:0000256" key="2">
    <source>
        <dbReference type="ARBA" id="ARBA00022723"/>
    </source>
</evidence>
<dbReference type="SUPFAM" id="SSF51316">
    <property type="entry name" value="Mss4-like"/>
    <property type="match status" value="1"/>
</dbReference>
<gene>
    <name evidence="6" type="ORF">D9611_013744</name>
</gene>
<keyword evidence="3" id="KW-0862">Zinc</keyword>
<dbReference type="InterPro" id="IPR011057">
    <property type="entry name" value="Mss4-like_sf"/>
</dbReference>